<keyword evidence="1" id="KW-1133">Transmembrane helix</keyword>
<proteinExistence type="predicted"/>
<name>A0A6C0DWT5_9ZZZZ</name>
<dbReference type="AlphaFoldDB" id="A0A6C0DWT5"/>
<organism evidence="2">
    <name type="scientific">viral metagenome</name>
    <dbReference type="NCBI Taxonomy" id="1070528"/>
    <lineage>
        <taxon>unclassified sequences</taxon>
        <taxon>metagenomes</taxon>
        <taxon>organismal metagenomes</taxon>
    </lineage>
</organism>
<evidence type="ECO:0000313" key="2">
    <source>
        <dbReference type="EMBL" id="QHT21164.1"/>
    </source>
</evidence>
<keyword evidence="1" id="KW-0812">Transmembrane</keyword>
<feature type="transmembrane region" description="Helical" evidence="1">
    <location>
        <begin position="160"/>
        <end position="183"/>
    </location>
</feature>
<dbReference type="EMBL" id="MN739686">
    <property type="protein sequence ID" value="QHT21164.1"/>
    <property type="molecule type" value="Genomic_DNA"/>
</dbReference>
<keyword evidence="1" id="KW-0472">Membrane</keyword>
<sequence length="200" mass="22570">MTNSTRREKNNKEWLEFISFSERALGISDPILLDIKQSYINNNGTDSVAEFYKSKLGADATFSRNLSFNNLIKNENFTLKVLGKTLASIKTWTETYNNADWSIRTYNAQQDNIYIKCKPVDDDGLPPELSFNKINPEADSIKVLRAMGDLLSPEAVFDSIVLQIVIGVLFLAITYFIGTLIFIKYPKNVIENAPADIKVS</sequence>
<protein>
    <submittedName>
        <fullName evidence="2">Uncharacterized protein</fullName>
    </submittedName>
</protein>
<accession>A0A6C0DWT5</accession>
<reference evidence="2" key="1">
    <citation type="journal article" date="2020" name="Nature">
        <title>Giant virus diversity and host interactions through global metagenomics.</title>
        <authorList>
            <person name="Schulz F."/>
            <person name="Roux S."/>
            <person name="Paez-Espino D."/>
            <person name="Jungbluth S."/>
            <person name="Walsh D.A."/>
            <person name="Denef V.J."/>
            <person name="McMahon K.D."/>
            <person name="Konstantinidis K.T."/>
            <person name="Eloe-Fadrosh E.A."/>
            <person name="Kyrpides N.C."/>
            <person name="Woyke T."/>
        </authorList>
    </citation>
    <scope>NUCLEOTIDE SEQUENCE</scope>
    <source>
        <strain evidence="2">GVMAG-M-3300023174-75</strain>
    </source>
</reference>
<evidence type="ECO:0000256" key="1">
    <source>
        <dbReference type="SAM" id="Phobius"/>
    </source>
</evidence>